<dbReference type="Proteomes" id="UP000831947">
    <property type="component" value="Chromosome"/>
</dbReference>
<keyword evidence="3" id="KW-0813">Transport</keyword>
<feature type="chain" id="PRO_5046171815" evidence="6">
    <location>
        <begin position="31"/>
        <end position="599"/>
    </location>
</feature>
<evidence type="ECO:0000313" key="9">
    <source>
        <dbReference type="Proteomes" id="UP000831947"/>
    </source>
</evidence>
<reference evidence="8 9" key="1">
    <citation type="journal article" date="2022" name="Int. J. Syst. Evol. Microbiol.">
        <title>Apilactobacillus apisilvae sp. nov., Nicolia spurrieriana gen. nov. sp. nov., Bombilactobacillus folatiphilus sp. nov. and Bombilactobacillus thymidiniphilus sp. nov., four new lactic acid bacterial isolates from stingless bees Tetragonula carbonaria and Austroplebeia australis.</title>
        <authorList>
            <person name="Oliphant S.A."/>
            <person name="Watson-Haigh N.S."/>
            <person name="Sumby K.M."/>
            <person name="Gardner J."/>
            <person name="Groom S."/>
            <person name="Jiranek V."/>
        </authorList>
    </citation>
    <scope>NUCLEOTIDE SEQUENCE [LARGE SCALE GENOMIC DNA]</scope>
    <source>
        <strain evidence="8 9">SG4_A1</strain>
    </source>
</reference>
<dbReference type="InterPro" id="IPR000914">
    <property type="entry name" value="SBP_5_dom"/>
</dbReference>
<accession>A0ABY4PF87</accession>
<feature type="region of interest" description="Disordered" evidence="5">
    <location>
        <begin position="27"/>
        <end position="51"/>
    </location>
</feature>
<dbReference type="PANTHER" id="PTHR30290:SF9">
    <property type="entry name" value="OLIGOPEPTIDE-BINDING PROTEIN APPA"/>
    <property type="match status" value="1"/>
</dbReference>
<dbReference type="InterPro" id="IPR039424">
    <property type="entry name" value="SBP_5"/>
</dbReference>
<evidence type="ECO:0000256" key="6">
    <source>
        <dbReference type="SAM" id="SignalP"/>
    </source>
</evidence>
<dbReference type="Gene3D" id="3.10.105.10">
    <property type="entry name" value="Dipeptide-binding Protein, Domain 3"/>
    <property type="match status" value="1"/>
</dbReference>
<comment type="similarity">
    <text evidence="2">Belongs to the bacterial solute-binding protein 5 family.</text>
</comment>
<feature type="signal peptide" evidence="6">
    <location>
        <begin position="1"/>
        <end position="30"/>
    </location>
</feature>
<sequence length="599" mass="67209">MKYRRKWLLFSTAAMVLTATIGGMASPVKAKNSDKPLDLPTQYSAPGKSTKAGNNSTLKLAIMNDAPFKGIASADLSDNDEDTQAFKPGNSNLLFKTDDNHKIVDGGLANQSLDKDAKTATITIRDNAKWSNGAPVTAKDVEYPYEVIANKNSTSQQYSSDFEAIEGMKEYHEGSAKTISGITFPDGENGKKVVIHFTKMAPAMAYTGNTFIWGSADPYEYIKKVPIAKLASASQIRKKPLFTGPYKLDHLVSGESTSWSPNKYYYGKKPNIKHISIQVVSSHNSAAAIKSKKYDFYLGGQGVPTSEFPSVKHLKDYTWVGQPAQSYNYFGFNVGHFDTKKQVSVMDKHSKMGNKKLRQAMMYALDIDSVDKKFGNGLKWRGTTLIPPFYKQYHDDKLVGYKYNMKKANKLLDQAGYKKKGKWRTQPNGKPLTIYYGAMQGSSANESAYRYNIQQWQKAGLNVKMTNGKTMEMNSFYSTLQKPKQNKIDIYSGAWKLGDEPSQTSVYGANAPFNYGHFVTAKNTELLNKMNDEQSWNESYRKQQFYDWQKYMNDQAAYVPESYAMDYAPVNHRVKGYNINAGKSEDFWSDLSLTAANPK</sequence>
<dbReference type="PANTHER" id="PTHR30290">
    <property type="entry name" value="PERIPLASMIC BINDING COMPONENT OF ABC TRANSPORTER"/>
    <property type="match status" value="1"/>
</dbReference>
<dbReference type="CDD" id="cd08510">
    <property type="entry name" value="PBP2_Lactococcal_OppA_like"/>
    <property type="match status" value="1"/>
</dbReference>
<dbReference type="Gene3D" id="3.40.190.10">
    <property type="entry name" value="Periplasmic binding protein-like II"/>
    <property type="match status" value="1"/>
</dbReference>
<dbReference type="PIRSF" id="PIRSF002741">
    <property type="entry name" value="MppA"/>
    <property type="match status" value="1"/>
</dbReference>
<protein>
    <submittedName>
        <fullName evidence="8">Oligopeptide ABC transporter substrate-binding protein</fullName>
    </submittedName>
</protein>
<dbReference type="InterPro" id="IPR023765">
    <property type="entry name" value="SBP_5_CS"/>
</dbReference>
<dbReference type="Pfam" id="PF00496">
    <property type="entry name" value="SBP_bac_5"/>
    <property type="match status" value="1"/>
</dbReference>
<name>A0ABY4PF87_9LACO</name>
<comment type="subcellular location">
    <subcellularLocation>
        <location evidence="1">Cell membrane</location>
        <topology evidence="1">Lipid-anchor</topology>
    </subcellularLocation>
</comment>
<evidence type="ECO:0000256" key="2">
    <source>
        <dbReference type="ARBA" id="ARBA00005695"/>
    </source>
</evidence>
<evidence type="ECO:0000256" key="5">
    <source>
        <dbReference type="SAM" id="MobiDB-lite"/>
    </source>
</evidence>
<keyword evidence="9" id="KW-1185">Reference proteome</keyword>
<dbReference type="EMBL" id="CP093365">
    <property type="protein sequence ID" value="UQS84308.1"/>
    <property type="molecule type" value="Genomic_DNA"/>
</dbReference>
<evidence type="ECO:0000256" key="3">
    <source>
        <dbReference type="ARBA" id="ARBA00022448"/>
    </source>
</evidence>
<evidence type="ECO:0000259" key="7">
    <source>
        <dbReference type="Pfam" id="PF00496"/>
    </source>
</evidence>
<gene>
    <name evidence="8" type="ORF">MOO47_03930</name>
</gene>
<proteinExistence type="inferred from homology"/>
<evidence type="ECO:0000256" key="4">
    <source>
        <dbReference type="ARBA" id="ARBA00022729"/>
    </source>
</evidence>
<dbReference type="SUPFAM" id="SSF53850">
    <property type="entry name" value="Periplasmic binding protein-like II"/>
    <property type="match status" value="1"/>
</dbReference>
<dbReference type="PROSITE" id="PS01040">
    <property type="entry name" value="SBP_BACTERIAL_5"/>
    <property type="match status" value="1"/>
</dbReference>
<dbReference type="InterPro" id="IPR030678">
    <property type="entry name" value="Peptide/Ni-bd"/>
</dbReference>
<evidence type="ECO:0000256" key="1">
    <source>
        <dbReference type="ARBA" id="ARBA00004193"/>
    </source>
</evidence>
<dbReference type="RefSeq" id="WP_249513492.1">
    <property type="nucleotide sequence ID" value="NZ_CP093365.1"/>
</dbReference>
<feature type="domain" description="Solute-binding protein family 5" evidence="7">
    <location>
        <begin position="107"/>
        <end position="512"/>
    </location>
</feature>
<organism evidence="8 9">
    <name type="scientific">Bombilactobacillus thymidiniphilus</name>
    <dbReference type="NCBI Taxonomy" id="2923363"/>
    <lineage>
        <taxon>Bacteria</taxon>
        <taxon>Bacillati</taxon>
        <taxon>Bacillota</taxon>
        <taxon>Bacilli</taxon>
        <taxon>Lactobacillales</taxon>
        <taxon>Lactobacillaceae</taxon>
        <taxon>Bombilactobacillus</taxon>
    </lineage>
</organism>
<evidence type="ECO:0000313" key="8">
    <source>
        <dbReference type="EMBL" id="UQS84308.1"/>
    </source>
</evidence>
<keyword evidence="4 6" id="KW-0732">Signal</keyword>